<evidence type="ECO:0000256" key="1">
    <source>
        <dbReference type="ARBA" id="ARBA00008520"/>
    </source>
</evidence>
<feature type="signal peptide" evidence="4">
    <location>
        <begin position="1"/>
        <end position="23"/>
    </location>
</feature>
<keyword evidence="3 4" id="KW-0732">Signal</keyword>
<name>A0AAU2UYL3_9ACTN</name>
<dbReference type="GO" id="GO:0042956">
    <property type="term" value="P:maltodextrin transmembrane transport"/>
    <property type="evidence" value="ECO:0007669"/>
    <property type="project" value="TreeGrafter"/>
</dbReference>
<proteinExistence type="inferred from homology"/>
<dbReference type="AlphaFoldDB" id="A0AAU2UYL3"/>
<organism evidence="5">
    <name type="scientific">Streptomyces sp. NBC_00003</name>
    <dbReference type="NCBI Taxonomy" id="2903608"/>
    <lineage>
        <taxon>Bacteria</taxon>
        <taxon>Bacillati</taxon>
        <taxon>Actinomycetota</taxon>
        <taxon>Actinomycetes</taxon>
        <taxon>Kitasatosporales</taxon>
        <taxon>Streptomycetaceae</taxon>
        <taxon>Streptomyces</taxon>
    </lineage>
</organism>
<reference evidence="5" key="1">
    <citation type="submission" date="2022-10" db="EMBL/GenBank/DDBJ databases">
        <title>The complete genomes of actinobacterial strains from the NBC collection.</title>
        <authorList>
            <person name="Joergensen T.S."/>
            <person name="Alvarez Arevalo M."/>
            <person name="Sterndorff E.B."/>
            <person name="Faurdal D."/>
            <person name="Vuksanovic O."/>
            <person name="Mourched A.-S."/>
            <person name="Charusanti P."/>
            <person name="Shaw S."/>
            <person name="Blin K."/>
            <person name="Weber T."/>
        </authorList>
    </citation>
    <scope>NUCLEOTIDE SEQUENCE</scope>
    <source>
        <strain evidence="5">NBC_00003</strain>
    </source>
</reference>
<dbReference type="GO" id="GO:0055052">
    <property type="term" value="C:ATP-binding cassette (ABC) transporter complex, substrate-binding subunit-containing"/>
    <property type="evidence" value="ECO:0007669"/>
    <property type="project" value="TreeGrafter"/>
</dbReference>
<accession>A0AAU2UYL3</accession>
<comment type="similarity">
    <text evidence="1">Belongs to the bacterial solute-binding protein 1 family.</text>
</comment>
<dbReference type="Gene3D" id="3.40.190.10">
    <property type="entry name" value="Periplasmic binding protein-like II"/>
    <property type="match status" value="2"/>
</dbReference>
<dbReference type="PANTHER" id="PTHR30061">
    <property type="entry name" value="MALTOSE-BINDING PERIPLASMIC PROTEIN"/>
    <property type="match status" value="1"/>
</dbReference>
<dbReference type="Pfam" id="PF01547">
    <property type="entry name" value="SBP_bac_1"/>
    <property type="match status" value="1"/>
</dbReference>
<dbReference type="GO" id="GO:0015768">
    <property type="term" value="P:maltose transport"/>
    <property type="evidence" value="ECO:0007669"/>
    <property type="project" value="TreeGrafter"/>
</dbReference>
<feature type="chain" id="PRO_5043894972" evidence="4">
    <location>
        <begin position="24"/>
        <end position="417"/>
    </location>
</feature>
<evidence type="ECO:0000313" key="5">
    <source>
        <dbReference type="EMBL" id="WTW59975.1"/>
    </source>
</evidence>
<evidence type="ECO:0000256" key="4">
    <source>
        <dbReference type="SAM" id="SignalP"/>
    </source>
</evidence>
<evidence type="ECO:0000256" key="3">
    <source>
        <dbReference type="ARBA" id="ARBA00022729"/>
    </source>
</evidence>
<protein>
    <submittedName>
        <fullName evidence="5">Extracellular solute-binding protein</fullName>
    </submittedName>
</protein>
<dbReference type="SUPFAM" id="SSF53850">
    <property type="entry name" value="Periplasmic binding protein-like II"/>
    <property type="match status" value="1"/>
</dbReference>
<keyword evidence="2" id="KW-0813">Transport</keyword>
<dbReference type="PROSITE" id="PS51257">
    <property type="entry name" value="PROKAR_LIPOPROTEIN"/>
    <property type="match status" value="1"/>
</dbReference>
<dbReference type="PANTHER" id="PTHR30061:SF50">
    <property type="entry name" value="MALTOSE_MALTODEXTRIN-BINDING PERIPLASMIC PROTEIN"/>
    <property type="match status" value="1"/>
</dbReference>
<dbReference type="GO" id="GO:1901982">
    <property type="term" value="F:maltose binding"/>
    <property type="evidence" value="ECO:0007669"/>
    <property type="project" value="TreeGrafter"/>
</dbReference>
<evidence type="ECO:0000256" key="2">
    <source>
        <dbReference type="ARBA" id="ARBA00022448"/>
    </source>
</evidence>
<sequence length="417" mass="43949">MKIRRALACSVALVSVCALSGCAAIPGFGDDATRVTVWLMKDSASDDFVQRFKQGFEKEHKGVELDVRIQEWTGIGEKIAAALKGGDAPDVIEVGNTQVPQYAASGGLLDMTLESLRDWGSGDWLPGLAQPGNVDGMQYGIPWYAANRVVIYNKDLFGAAGITEPPKSRAQWLADTAKLNSGSTQGIYLAGQDWYTLAGFVWDEGGQLAQEDTGDWKGVLDSPAALRGMGFYKQLQALGGGPRNADEATPPQAEVFAKGKVAQLIAVPGAAKAIEKANPRLAGKLGYFPIPGPTEARPGAVFTGGSDLIVPRKTKHRAEAVQVVAALTGEKWQTDLATTMNYVPNKSSLAHAVEGQAGTAAMAKGAAQGRATPNSPQWAAVEADNPIKPYMTAVLNGADPKKAAKAASDRITTLLFP</sequence>
<dbReference type="InterPro" id="IPR006059">
    <property type="entry name" value="SBP"/>
</dbReference>
<dbReference type="EMBL" id="CP108318">
    <property type="protein sequence ID" value="WTW59975.1"/>
    <property type="molecule type" value="Genomic_DNA"/>
</dbReference>
<gene>
    <name evidence="5" type="ORF">OG549_04620</name>
</gene>